<feature type="chain" id="PRO_5043437047" description="Lipoprotein" evidence="1">
    <location>
        <begin position="30"/>
        <end position="320"/>
    </location>
</feature>
<dbReference type="PROSITE" id="PS51257">
    <property type="entry name" value="PROKAR_LIPOPROTEIN"/>
    <property type="match status" value="1"/>
</dbReference>
<dbReference type="EMBL" id="CP158373">
    <property type="protein sequence ID" value="XBY62182.1"/>
    <property type="molecule type" value="Genomic_DNA"/>
</dbReference>
<keyword evidence="1" id="KW-0732">Signal</keyword>
<protein>
    <recommendedName>
        <fullName evidence="3">Lipoprotein</fullName>
    </recommendedName>
</protein>
<gene>
    <name evidence="2" type="ORF">ABS648_19740</name>
</gene>
<dbReference type="RefSeq" id="WP_350446536.1">
    <property type="nucleotide sequence ID" value="NZ_CP158373.1"/>
</dbReference>
<organism evidence="2">
    <name type="scientific">Pseudomonas solani</name>
    <dbReference type="NCBI Taxonomy" id="2731552"/>
    <lineage>
        <taxon>Bacteria</taxon>
        <taxon>Pseudomonadati</taxon>
        <taxon>Pseudomonadota</taxon>
        <taxon>Gammaproteobacteria</taxon>
        <taxon>Pseudomonadales</taxon>
        <taxon>Pseudomonadaceae</taxon>
        <taxon>Pseudomonas</taxon>
    </lineage>
</organism>
<reference evidence="2" key="1">
    <citation type="submission" date="2023-08" db="EMBL/GenBank/DDBJ databases">
        <title>Increased levels of nutrients transform a symbiont into a lethal pathobiont.</title>
        <authorList>
            <person name="Lachnit T."/>
            <person name="Ulrich L."/>
            <person name="Willmer F.M."/>
            <person name="Hasenbein T."/>
            <person name="Steiner L.X."/>
            <person name="Wolters M."/>
            <person name="Herbst E.M."/>
            <person name="Deines P."/>
        </authorList>
    </citation>
    <scope>NUCLEOTIDE SEQUENCE</scope>
    <source>
        <strain evidence="2">T3</strain>
    </source>
</reference>
<dbReference type="AlphaFoldDB" id="A0AAU7XW14"/>
<evidence type="ECO:0000256" key="1">
    <source>
        <dbReference type="SAM" id="SignalP"/>
    </source>
</evidence>
<sequence length="320" mass="34842">MTSSTPRTTRSLSLLAAALLLGGCDSDFATLTFERSVLDTTFGDELLPIYHEQLSALIHAQGIDPEKVTFRVAGSLSQELVLSEPLFGGLEPAQKTALQAALEAIVEDRNASLDMHLAIHPDAMDPTEAKARAEALELPREYDAHFSLDHVSLSVAYGLTDLVGMALKGSQSMQSEAVCNVTAHFDPPLPFIGLKAPEQEGSPYRHMMLLNLSTPYSYDEIPVEIRFADPAMEALVSQETILVTSAVTDRSTPLRNKRELNQFEFVIGPVGGVEHENAKVGVNTHMDLASKCEHLAGALGRPFSYHFGDSMDRLKAVAFY</sequence>
<feature type="signal peptide" evidence="1">
    <location>
        <begin position="1"/>
        <end position="29"/>
    </location>
</feature>
<evidence type="ECO:0000313" key="2">
    <source>
        <dbReference type="EMBL" id="XBY62182.1"/>
    </source>
</evidence>
<evidence type="ECO:0008006" key="3">
    <source>
        <dbReference type="Google" id="ProtNLM"/>
    </source>
</evidence>
<proteinExistence type="predicted"/>
<accession>A0AAU7XW14</accession>
<name>A0AAU7XW14_9PSED</name>